<evidence type="ECO:0000313" key="1">
    <source>
        <dbReference type="EMBL" id="MDR6210195.1"/>
    </source>
</evidence>
<reference evidence="1" key="1">
    <citation type="submission" date="2023-08" db="EMBL/GenBank/DDBJ databases">
        <title>Functional and genomic diversity of the sorghum phyllosphere microbiome.</title>
        <authorList>
            <person name="Shade A."/>
        </authorList>
    </citation>
    <scope>NUCLEOTIDE SEQUENCE</scope>
    <source>
        <strain evidence="1">SORGH_AS_0885</strain>
    </source>
</reference>
<dbReference type="EMBL" id="JAVIZJ010000004">
    <property type="protein sequence ID" value="MDR6210195.1"/>
    <property type="molecule type" value="Genomic_DNA"/>
</dbReference>
<comment type="caution">
    <text evidence="1">The sequence shown here is derived from an EMBL/GenBank/DDBJ whole genome shotgun (WGS) entry which is preliminary data.</text>
</comment>
<evidence type="ECO:0000313" key="2">
    <source>
        <dbReference type="Proteomes" id="UP001261666"/>
    </source>
</evidence>
<dbReference type="Proteomes" id="UP001261666">
    <property type="component" value="Unassembled WGS sequence"/>
</dbReference>
<protein>
    <submittedName>
        <fullName evidence="1">Phosphoglycerol transferase MdoB-like AlkP superfamily enzyme</fullName>
    </submittedName>
</protein>
<name>A0ACC6IHY0_9ACTN</name>
<keyword evidence="2" id="KW-1185">Reference proteome</keyword>
<proteinExistence type="predicted"/>
<sequence length="658" mass="72371">MVMGEQARAETRSSTWWRRRRVLAVGTSRWWTRRLLSAFLGAAGLFVIAVVIALVLNLTLMGTQPQYAWDERLMRRSGLLGADVLVLWTLLLLAWAAIGRWWWTTGVVLALVPLILTAALRKLDERQEPLYPADLAFLSEPGFLFSMVPPVLAVLVLLLVVVIVAAVGGGGEWLTGRRGRPRTRGRELVTVVVVRALVLVVTGLMVLQLGRFNQDGNAWRALYEERGAQWRPWSQQENYLSNSVVGGFLYNMPTAAMERPAGYSEAGMEELAARWQTAADGLNVDRTGSFEDTNVVVVLSESFSDPTALEGLDIPEDPIPLTRETMAGTTSGTMLATGIGGGTANAEFEVLTGEHLGLFAPQMVVPYQMLVPNFATYPSLVGTLRTEGHRAVAVHPYLAGMYKRPSVYDTFGFDAFVTEDDMRFTDRTEENPYIDDTAAFDEVLAQIEDSDAPLVTNLVTMQNHAQYGNKYDDVPQVGTADGISLGPSFTLALGDYVRGISDTDAALRDFLNALEESDEDTVVLFYGDHLPGFYGEGFRGLNGDIAMHSTPFFAWSNRGNVPLDAGVSSSALLMPYLYDVADAPLPPYLALLRTFHERVGSVFHGQIVTPDGDVVAEEDLDDEQQRLLQDLRLVQYDVAVGERYVTDEIWPGSTGQRG</sequence>
<accession>A0ACC6IHY0</accession>
<organism evidence="1 2">
    <name type="scientific">Nocardioides zeae</name>
    <dbReference type="NCBI Taxonomy" id="1457234"/>
    <lineage>
        <taxon>Bacteria</taxon>
        <taxon>Bacillati</taxon>
        <taxon>Actinomycetota</taxon>
        <taxon>Actinomycetes</taxon>
        <taxon>Propionibacteriales</taxon>
        <taxon>Nocardioidaceae</taxon>
        <taxon>Nocardioides</taxon>
    </lineage>
</organism>
<gene>
    <name evidence="1" type="ORF">QE364_001902</name>
</gene>